<proteinExistence type="predicted"/>
<organism evidence="1 2">
    <name type="scientific">Elysia crispata</name>
    <name type="common">lettuce slug</name>
    <dbReference type="NCBI Taxonomy" id="231223"/>
    <lineage>
        <taxon>Eukaryota</taxon>
        <taxon>Metazoa</taxon>
        <taxon>Spiralia</taxon>
        <taxon>Lophotrochozoa</taxon>
        <taxon>Mollusca</taxon>
        <taxon>Gastropoda</taxon>
        <taxon>Heterobranchia</taxon>
        <taxon>Euthyneura</taxon>
        <taxon>Panpulmonata</taxon>
        <taxon>Sacoglossa</taxon>
        <taxon>Placobranchoidea</taxon>
        <taxon>Plakobranchidae</taxon>
        <taxon>Elysia</taxon>
    </lineage>
</organism>
<protein>
    <submittedName>
        <fullName evidence="1">Uncharacterized protein</fullName>
    </submittedName>
</protein>
<dbReference type="Proteomes" id="UP001283361">
    <property type="component" value="Unassembled WGS sequence"/>
</dbReference>
<sequence>MDKSGWRSEGRRCHIVLITEVKVYHLKGRNEVLHSRSLYCRNFKTRFQNESLMQEIANKDPSALTKRSVLSVKLMALRSSRRKMYRVAKAKTSKTLISGPDKHQRDLCIICPLG</sequence>
<dbReference type="AlphaFoldDB" id="A0AAE1B7F3"/>
<name>A0AAE1B7F3_9GAST</name>
<gene>
    <name evidence="1" type="ORF">RRG08_008593</name>
</gene>
<accession>A0AAE1B7F3</accession>
<keyword evidence="2" id="KW-1185">Reference proteome</keyword>
<reference evidence="1" key="1">
    <citation type="journal article" date="2023" name="G3 (Bethesda)">
        <title>A reference genome for the long-term kleptoplast-retaining sea slug Elysia crispata morphotype clarki.</title>
        <authorList>
            <person name="Eastman K.E."/>
            <person name="Pendleton A.L."/>
            <person name="Shaikh M.A."/>
            <person name="Suttiyut T."/>
            <person name="Ogas R."/>
            <person name="Tomko P."/>
            <person name="Gavelis G."/>
            <person name="Widhalm J.R."/>
            <person name="Wisecaver J.H."/>
        </authorList>
    </citation>
    <scope>NUCLEOTIDE SEQUENCE</scope>
    <source>
        <strain evidence="1">ECLA1</strain>
    </source>
</reference>
<evidence type="ECO:0000313" key="2">
    <source>
        <dbReference type="Proteomes" id="UP001283361"/>
    </source>
</evidence>
<dbReference type="EMBL" id="JAWDGP010000410">
    <property type="protein sequence ID" value="KAK3800838.1"/>
    <property type="molecule type" value="Genomic_DNA"/>
</dbReference>
<evidence type="ECO:0000313" key="1">
    <source>
        <dbReference type="EMBL" id="KAK3800838.1"/>
    </source>
</evidence>
<comment type="caution">
    <text evidence="1">The sequence shown here is derived from an EMBL/GenBank/DDBJ whole genome shotgun (WGS) entry which is preliminary data.</text>
</comment>